<dbReference type="FunFam" id="3.40.1170.60:FF:000001">
    <property type="entry name" value="DNA polymerase IV"/>
    <property type="match status" value="1"/>
</dbReference>
<evidence type="ECO:0000256" key="6">
    <source>
        <dbReference type="ARBA" id="ARBA00022679"/>
    </source>
</evidence>
<dbReference type="Gene3D" id="3.30.1490.100">
    <property type="entry name" value="DNA polymerase, Y-family, little finger domain"/>
    <property type="match status" value="1"/>
</dbReference>
<dbReference type="GO" id="GO:0006261">
    <property type="term" value="P:DNA-templated DNA replication"/>
    <property type="evidence" value="ECO:0007669"/>
    <property type="project" value="UniProtKB-UniRule"/>
</dbReference>
<dbReference type="RefSeq" id="WP_067759308.1">
    <property type="nucleotide sequence ID" value="NZ_CP015772.1"/>
</dbReference>
<evidence type="ECO:0000256" key="14">
    <source>
        <dbReference type="ARBA" id="ARBA00023204"/>
    </source>
</evidence>
<evidence type="ECO:0000259" key="17">
    <source>
        <dbReference type="PROSITE" id="PS50173"/>
    </source>
</evidence>
<dbReference type="HAMAP" id="MF_01113">
    <property type="entry name" value="DNApol_IV"/>
    <property type="match status" value="1"/>
</dbReference>
<comment type="cofactor">
    <cofactor evidence="16">
        <name>Mg(2+)</name>
        <dbReference type="ChEBI" id="CHEBI:18420"/>
    </cofactor>
    <text evidence="16">Binds 2 magnesium ions per subunit.</text>
</comment>
<feature type="binding site" evidence="16">
    <location>
        <position position="12"/>
    </location>
    <ligand>
        <name>Mg(2+)</name>
        <dbReference type="ChEBI" id="CHEBI:18420"/>
    </ligand>
</feature>
<gene>
    <name evidence="16" type="primary">dinB</name>
    <name evidence="18" type="ORF">A8C56_18380</name>
</gene>
<dbReference type="GO" id="GO:0003684">
    <property type="term" value="F:damaged DNA binding"/>
    <property type="evidence" value="ECO:0007669"/>
    <property type="project" value="InterPro"/>
</dbReference>
<accession>A0A1A9I7K2</accession>
<comment type="function">
    <text evidence="16">Poorly processive, error-prone DNA polymerase involved in untargeted mutagenesis. Copies undamaged DNA at stalled replication forks, which arise in vivo from mismatched or misaligned primer ends. These misaligned primers can be extended by PolIV. Exhibits no 3'-5' exonuclease (proofreading) activity. May be involved in translesional synthesis, in conjunction with the beta clamp from PolIII.</text>
</comment>
<dbReference type="Gene3D" id="3.40.1170.60">
    <property type="match status" value="1"/>
</dbReference>
<keyword evidence="12 16" id="KW-0239">DNA-directed DNA polymerase</keyword>
<dbReference type="OrthoDB" id="9808813at2"/>
<feature type="binding site" evidence="16">
    <location>
        <position position="106"/>
    </location>
    <ligand>
        <name>Mg(2+)</name>
        <dbReference type="ChEBI" id="CHEBI:18420"/>
    </ligand>
</feature>
<keyword evidence="5 16" id="KW-0963">Cytoplasm</keyword>
<feature type="site" description="Substrate discrimination" evidence="16">
    <location>
        <position position="17"/>
    </location>
</feature>
<evidence type="ECO:0000256" key="5">
    <source>
        <dbReference type="ARBA" id="ARBA00022490"/>
    </source>
</evidence>
<dbReference type="InterPro" id="IPR043128">
    <property type="entry name" value="Rev_trsase/Diguanyl_cyclase"/>
</dbReference>
<keyword evidence="7 16" id="KW-0548">Nucleotidyltransferase</keyword>
<comment type="subcellular location">
    <subcellularLocation>
        <location evidence="1 16">Cytoplasm</location>
    </subcellularLocation>
</comment>
<evidence type="ECO:0000256" key="12">
    <source>
        <dbReference type="ARBA" id="ARBA00022932"/>
    </source>
</evidence>
<organism evidence="18 19">
    <name type="scientific">Niabella ginsenosidivorans</name>
    <dbReference type="NCBI Taxonomy" id="1176587"/>
    <lineage>
        <taxon>Bacteria</taxon>
        <taxon>Pseudomonadati</taxon>
        <taxon>Bacteroidota</taxon>
        <taxon>Chitinophagia</taxon>
        <taxon>Chitinophagales</taxon>
        <taxon>Chitinophagaceae</taxon>
        <taxon>Niabella</taxon>
    </lineage>
</organism>
<keyword evidence="8 16" id="KW-0235">DNA replication</keyword>
<dbReference type="PANTHER" id="PTHR11076:SF33">
    <property type="entry name" value="DNA POLYMERASE KAPPA"/>
    <property type="match status" value="1"/>
</dbReference>
<dbReference type="Proteomes" id="UP000077667">
    <property type="component" value="Chromosome"/>
</dbReference>
<dbReference type="GO" id="GO:0005829">
    <property type="term" value="C:cytosol"/>
    <property type="evidence" value="ECO:0007669"/>
    <property type="project" value="TreeGrafter"/>
</dbReference>
<name>A0A1A9I7K2_9BACT</name>
<dbReference type="GO" id="GO:0009432">
    <property type="term" value="P:SOS response"/>
    <property type="evidence" value="ECO:0007669"/>
    <property type="project" value="TreeGrafter"/>
</dbReference>
<evidence type="ECO:0000256" key="2">
    <source>
        <dbReference type="ARBA" id="ARBA00010945"/>
    </source>
</evidence>
<dbReference type="Pfam" id="PF00817">
    <property type="entry name" value="IMS"/>
    <property type="match status" value="1"/>
</dbReference>
<dbReference type="Pfam" id="PF11799">
    <property type="entry name" value="IMS_C"/>
    <property type="match status" value="1"/>
</dbReference>
<evidence type="ECO:0000256" key="7">
    <source>
        <dbReference type="ARBA" id="ARBA00022695"/>
    </source>
</evidence>
<dbReference type="FunFam" id="3.30.1490.100:FF:000004">
    <property type="entry name" value="DNA polymerase IV"/>
    <property type="match status" value="1"/>
</dbReference>
<dbReference type="NCBIfam" id="NF002677">
    <property type="entry name" value="PRK02406.1"/>
    <property type="match status" value="1"/>
</dbReference>
<reference evidence="18 19" key="1">
    <citation type="submission" date="2016-05" db="EMBL/GenBank/DDBJ databases">
        <title>Niabella ginsenosidivorans BS26 whole genome sequencing.</title>
        <authorList>
            <person name="Im W.T."/>
            <person name="Siddiqi M.Z."/>
        </authorList>
    </citation>
    <scope>NUCLEOTIDE SEQUENCE [LARGE SCALE GENOMIC DNA]</scope>
    <source>
        <strain evidence="18 19">BS26</strain>
    </source>
</reference>
<evidence type="ECO:0000313" key="18">
    <source>
        <dbReference type="EMBL" id="ANH82680.1"/>
    </source>
</evidence>
<proteinExistence type="inferred from homology"/>
<evidence type="ECO:0000256" key="15">
    <source>
        <dbReference type="ARBA" id="ARBA00049244"/>
    </source>
</evidence>
<keyword evidence="19" id="KW-1185">Reference proteome</keyword>
<keyword evidence="4 16" id="KW-0515">Mutator protein</keyword>
<dbReference type="GO" id="GO:0042276">
    <property type="term" value="P:error-prone translesion synthesis"/>
    <property type="evidence" value="ECO:0007669"/>
    <property type="project" value="TreeGrafter"/>
</dbReference>
<keyword evidence="9 16" id="KW-0479">Metal-binding</keyword>
<dbReference type="InterPro" id="IPR050116">
    <property type="entry name" value="DNA_polymerase-Y"/>
</dbReference>
<sequence length="392" mass="44698">MREQKSYIVHFDLDSFFVSVEMLMNPALKGKPVIVGGTSNRGVVSTCSYEARKFGVHSAMPMQKAVKLCPQAIILKGNYERYSYYSRLVTDIIASKVPLFQKASIDEFYCDLTGMDKFFGVSQYTRELRTYIIKETNLPISCGLSSAKFISKMATNEAKPNGFLEIPHGKEKAFLWPLGIEKINGVGKRTEQQLQKMGLRTIKDIAMTPRDLLVSRLGKWGEELWRKAQGIGSAEVETQWEQKSMSRETTFHENQTDTEYLHKKLVGLTERNAYDLRQDGKLAGCVAVKIRYSDFETTNRQETISYTALDDELIKKTKEIFEKSYQQGRPVRLIGVRFSQLADDGMQMNLFSRQDDKLNLYKAVDAIKNRFGKALVSKAVISKPLPRQDNKK</sequence>
<dbReference type="Pfam" id="PF11798">
    <property type="entry name" value="IMS_HHH"/>
    <property type="match status" value="1"/>
</dbReference>
<dbReference type="AlphaFoldDB" id="A0A1A9I7K2"/>
<dbReference type="EMBL" id="CP015772">
    <property type="protein sequence ID" value="ANH82680.1"/>
    <property type="molecule type" value="Genomic_DNA"/>
</dbReference>
<evidence type="ECO:0000256" key="16">
    <source>
        <dbReference type="HAMAP-Rule" id="MF_01113"/>
    </source>
</evidence>
<dbReference type="EC" id="2.7.7.7" evidence="16"/>
<dbReference type="Gene3D" id="3.30.70.270">
    <property type="match status" value="1"/>
</dbReference>
<evidence type="ECO:0000256" key="8">
    <source>
        <dbReference type="ARBA" id="ARBA00022705"/>
    </source>
</evidence>
<comment type="similarity">
    <text evidence="2 16">Belongs to the DNA polymerase type-Y family.</text>
</comment>
<dbReference type="InterPro" id="IPR022880">
    <property type="entry name" value="DNApol_IV"/>
</dbReference>
<evidence type="ECO:0000256" key="10">
    <source>
        <dbReference type="ARBA" id="ARBA00022763"/>
    </source>
</evidence>
<feature type="active site" evidence="16">
    <location>
        <position position="107"/>
    </location>
</feature>
<evidence type="ECO:0000256" key="3">
    <source>
        <dbReference type="ARBA" id="ARBA00011245"/>
    </source>
</evidence>
<dbReference type="KEGG" id="nia:A8C56_18380"/>
<keyword evidence="6 16" id="KW-0808">Transferase</keyword>
<dbReference type="CDD" id="cd03586">
    <property type="entry name" value="PolY_Pol_IV_kappa"/>
    <property type="match status" value="1"/>
</dbReference>
<comment type="subunit">
    <text evidence="3 16">Monomer.</text>
</comment>
<dbReference type="InterPro" id="IPR024728">
    <property type="entry name" value="PolY_HhH_motif"/>
</dbReference>
<keyword evidence="10 16" id="KW-0227">DNA damage</keyword>
<feature type="domain" description="UmuC" evidence="17">
    <location>
        <begin position="8"/>
        <end position="187"/>
    </location>
</feature>
<keyword evidence="11 16" id="KW-0460">Magnesium</keyword>
<dbReference type="InterPro" id="IPR043502">
    <property type="entry name" value="DNA/RNA_pol_sf"/>
</dbReference>
<dbReference type="STRING" id="1176587.A8C56_18380"/>
<dbReference type="InterPro" id="IPR001126">
    <property type="entry name" value="UmuC"/>
</dbReference>
<dbReference type="InterPro" id="IPR036775">
    <property type="entry name" value="DNA_pol_Y-fam_lit_finger_sf"/>
</dbReference>
<keyword evidence="13 16" id="KW-0238">DNA-binding</keyword>
<dbReference type="GO" id="GO:0000287">
    <property type="term" value="F:magnesium ion binding"/>
    <property type="evidence" value="ECO:0007669"/>
    <property type="project" value="UniProtKB-UniRule"/>
</dbReference>
<dbReference type="SUPFAM" id="SSF56672">
    <property type="entry name" value="DNA/RNA polymerases"/>
    <property type="match status" value="1"/>
</dbReference>
<protein>
    <recommendedName>
        <fullName evidence="16">DNA polymerase IV</fullName>
        <shortName evidence="16">Pol IV</shortName>
        <ecNumber evidence="16">2.7.7.7</ecNumber>
    </recommendedName>
</protein>
<dbReference type="InterPro" id="IPR017961">
    <property type="entry name" value="DNA_pol_Y-fam_little_finger"/>
</dbReference>
<dbReference type="PANTHER" id="PTHR11076">
    <property type="entry name" value="DNA REPAIR POLYMERASE UMUC / TRANSFERASE FAMILY MEMBER"/>
    <property type="match status" value="1"/>
</dbReference>
<dbReference type="PROSITE" id="PS50173">
    <property type="entry name" value="UMUC"/>
    <property type="match status" value="1"/>
</dbReference>
<evidence type="ECO:0000256" key="13">
    <source>
        <dbReference type="ARBA" id="ARBA00023125"/>
    </source>
</evidence>
<dbReference type="GO" id="GO:0003887">
    <property type="term" value="F:DNA-directed DNA polymerase activity"/>
    <property type="evidence" value="ECO:0007669"/>
    <property type="project" value="UniProtKB-UniRule"/>
</dbReference>
<evidence type="ECO:0000256" key="9">
    <source>
        <dbReference type="ARBA" id="ARBA00022723"/>
    </source>
</evidence>
<dbReference type="GO" id="GO:0006281">
    <property type="term" value="P:DNA repair"/>
    <property type="evidence" value="ECO:0007669"/>
    <property type="project" value="UniProtKB-UniRule"/>
</dbReference>
<dbReference type="SUPFAM" id="SSF100879">
    <property type="entry name" value="Lesion bypass DNA polymerase (Y-family), little finger domain"/>
    <property type="match status" value="1"/>
</dbReference>
<evidence type="ECO:0000313" key="19">
    <source>
        <dbReference type="Proteomes" id="UP000077667"/>
    </source>
</evidence>
<dbReference type="Gene3D" id="1.10.150.20">
    <property type="entry name" value="5' to 3' exonuclease, C-terminal subdomain"/>
    <property type="match status" value="1"/>
</dbReference>
<evidence type="ECO:0000256" key="4">
    <source>
        <dbReference type="ARBA" id="ARBA00022457"/>
    </source>
</evidence>
<keyword evidence="14 16" id="KW-0234">DNA repair</keyword>
<evidence type="ECO:0000256" key="1">
    <source>
        <dbReference type="ARBA" id="ARBA00004496"/>
    </source>
</evidence>
<comment type="catalytic activity">
    <reaction evidence="15 16">
        <text>DNA(n) + a 2'-deoxyribonucleoside 5'-triphosphate = DNA(n+1) + diphosphate</text>
        <dbReference type="Rhea" id="RHEA:22508"/>
        <dbReference type="Rhea" id="RHEA-COMP:17339"/>
        <dbReference type="Rhea" id="RHEA-COMP:17340"/>
        <dbReference type="ChEBI" id="CHEBI:33019"/>
        <dbReference type="ChEBI" id="CHEBI:61560"/>
        <dbReference type="ChEBI" id="CHEBI:173112"/>
        <dbReference type="EC" id="2.7.7.7"/>
    </reaction>
</comment>
<evidence type="ECO:0000256" key="11">
    <source>
        <dbReference type="ARBA" id="ARBA00022842"/>
    </source>
</evidence>